<dbReference type="Proteomes" id="UP000272706">
    <property type="component" value="Unassembled WGS sequence"/>
</dbReference>
<comment type="caution">
    <text evidence="1">The sequence shown here is derived from an EMBL/GenBank/DDBJ whole genome shotgun (WGS) entry which is preliminary data.</text>
</comment>
<evidence type="ECO:0000313" key="2">
    <source>
        <dbReference type="Proteomes" id="UP000272706"/>
    </source>
</evidence>
<keyword evidence="2" id="KW-1185">Reference proteome</keyword>
<dbReference type="AlphaFoldDB" id="A0A3A5JW72"/>
<feature type="non-terminal residue" evidence="1">
    <location>
        <position position="94"/>
    </location>
</feature>
<gene>
    <name evidence="1" type="ORF">D3227_40935</name>
</gene>
<proteinExistence type="predicted"/>
<name>A0A3A5JW72_9HYPH</name>
<reference evidence="1 2" key="1">
    <citation type="submission" date="2018-09" db="EMBL/GenBank/DDBJ databases">
        <title>Mesorhizobium carmichaelinearum sp. nov. isolated from Carmichaelinea spp. root nodules in New Zealand.</title>
        <authorList>
            <person name="De Meyer S.E."/>
        </authorList>
    </citation>
    <scope>NUCLEOTIDE SEQUENCE [LARGE SCALE GENOMIC DNA]</scope>
    <source>
        <strain evidence="1 2">ICMP19557</strain>
    </source>
</reference>
<accession>A0A3A5JW72</accession>
<organism evidence="1 2">
    <name type="scientific">Mesorhizobium waimense</name>
    <dbReference type="NCBI Taxonomy" id="1300307"/>
    <lineage>
        <taxon>Bacteria</taxon>
        <taxon>Pseudomonadati</taxon>
        <taxon>Pseudomonadota</taxon>
        <taxon>Alphaproteobacteria</taxon>
        <taxon>Hyphomicrobiales</taxon>
        <taxon>Phyllobacteriaceae</taxon>
        <taxon>Mesorhizobium</taxon>
    </lineage>
</organism>
<sequence length="94" mass="10821">MRRWRRDNAGEPYEAVMSMLIPVRISQCRMPKRSGESQKGLFCSDQSTSDQGWPWSLFSLRGCSCSIRTQSNPRSWFTNRGSSLRYSRSCSLCS</sequence>
<dbReference type="EMBL" id="QZWZ01000263">
    <property type="protein sequence ID" value="RJT15364.1"/>
    <property type="molecule type" value="Genomic_DNA"/>
</dbReference>
<protein>
    <submittedName>
        <fullName evidence="1">Uncharacterized protein</fullName>
    </submittedName>
</protein>
<evidence type="ECO:0000313" key="1">
    <source>
        <dbReference type="EMBL" id="RJT15364.1"/>
    </source>
</evidence>